<organism evidence="1 2">
    <name type="scientific">Kaistia geumhonensis</name>
    <dbReference type="NCBI Taxonomy" id="410839"/>
    <lineage>
        <taxon>Bacteria</taxon>
        <taxon>Pseudomonadati</taxon>
        <taxon>Pseudomonadota</taxon>
        <taxon>Alphaproteobacteria</taxon>
        <taxon>Hyphomicrobiales</taxon>
        <taxon>Kaistiaceae</taxon>
        <taxon>Kaistia</taxon>
    </lineage>
</organism>
<name>A0ABU0M3N2_9HYPH</name>
<protein>
    <submittedName>
        <fullName evidence="1">PhiE125 gp8 family phage protein</fullName>
    </submittedName>
</protein>
<dbReference type="Gene3D" id="1.10.3230.30">
    <property type="entry name" value="Phage gp6-like head-tail connector protein"/>
    <property type="match status" value="1"/>
</dbReference>
<dbReference type="NCBIfam" id="TIGR01560">
    <property type="entry name" value="put_DNA_pack"/>
    <property type="match status" value="1"/>
</dbReference>
<comment type="caution">
    <text evidence="1">The sequence shown here is derived from an EMBL/GenBank/DDBJ whole genome shotgun (WGS) entry which is preliminary data.</text>
</comment>
<dbReference type="NCBIfam" id="TIGR02215">
    <property type="entry name" value="phage_chp_gp8"/>
    <property type="match status" value="1"/>
</dbReference>
<dbReference type="InterPro" id="IPR006450">
    <property type="entry name" value="Phage_HK97_gp6-like"/>
</dbReference>
<reference evidence="1 2" key="1">
    <citation type="submission" date="2023-07" db="EMBL/GenBank/DDBJ databases">
        <title>Genomic Encyclopedia of Type Strains, Phase IV (KMG-IV): sequencing the most valuable type-strain genomes for metagenomic binning, comparative biology and taxonomic classification.</title>
        <authorList>
            <person name="Goeker M."/>
        </authorList>
    </citation>
    <scope>NUCLEOTIDE SEQUENCE [LARGE SCALE GENOMIC DNA]</scope>
    <source>
        <strain evidence="1 2">B1-1</strain>
    </source>
</reference>
<dbReference type="Pfam" id="PF05135">
    <property type="entry name" value="Phage_connect_1"/>
    <property type="match status" value="1"/>
</dbReference>
<accession>A0ABU0M3N2</accession>
<evidence type="ECO:0000313" key="2">
    <source>
        <dbReference type="Proteomes" id="UP001223743"/>
    </source>
</evidence>
<dbReference type="InterPro" id="IPR021146">
    <property type="entry name" value="Phage_gp6-like_head-tail"/>
</dbReference>
<proteinExistence type="predicted"/>
<dbReference type="EMBL" id="JAUSWJ010000001">
    <property type="protein sequence ID" value="MDQ0515559.1"/>
    <property type="molecule type" value="Genomic_DNA"/>
</dbReference>
<dbReference type="InterPro" id="IPR011738">
    <property type="entry name" value="Phage_CHP"/>
</dbReference>
<gene>
    <name evidence="1" type="ORF">QO015_001172</name>
</gene>
<dbReference type="RefSeq" id="WP_266280839.1">
    <property type="nucleotide sequence ID" value="NZ_JAPKNF010000001.1"/>
</dbReference>
<dbReference type="CDD" id="cd08054">
    <property type="entry name" value="gp6"/>
    <property type="match status" value="1"/>
</dbReference>
<sequence>MTTALISGPTIEPVTLADVKAHLRLDTPDEDALLQAAIVAARVHIEAVTRRCLIRQLWRIYRDDWPEGRAVPIPLSPIIAVNAVTFYDIAGVARSWGPEHWRIDLSAQPARLVAKMRPAAALYDNGIEIDVVAGYGVSSIDVPAPLRQAVMVLVAAWYEARGTVGHDFAGAIAPPGFDALIAPFKVRSL</sequence>
<evidence type="ECO:0000313" key="1">
    <source>
        <dbReference type="EMBL" id="MDQ0515559.1"/>
    </source>
</evidence>
<dbReference type="Proteomes" id="UP001223743">
    <property type="component" value="Unassembled WGS sequence"/>
</dbReference>
<keyword evidence="2" id="KW-1185">Reference proteome</keyword>